<accession>A0A6N7SAA5</accession>
<evidence type="ECO:0000313" key="8">
    <source>
        <dbReference type="EMBL" id="MSA90216.1"/>
    </source>
</evidence>
<keyword evidence="6" id="KW-0413">Isomerase</keyword>
<evidence type="ECO:0000313" key="10">
    <source>
        <dbReference type="Proteomes" id="UP000433575"/>
    </source>
</evidence>
<evidence type="ECO:0000256" key="6">
    <source>
        <dbReference type="ARBA" id="ARBA00023235"/>
    </source>
</evidence>
<dbReference type="Proteomes" id="UP000480929">
    <property type="component" value="Unassembled WGS sequence"/>
</dbReference>
<comment type="catalytic activity">
    <reaction evidence="1">
        <text>an N-acyl-D-glucosamine 6-phosphate = an N-acyl-D-mannosamine 6-phosphate</text>
        <dbReference type="Rhea" id="RHEA:23932"/>
        <dbReference type="ChEBI" id="CHEBI:57599"/>
        <dbReference type="ChEBI" id="CHEBI:57666"/>
        <dbReference type="EC" id="5.1.3.9"/>
    </reaction>
</comment>
<evidence type="ECO:0000256" key="3">
    <source>
        <dbReference type="ARBA" id="ARBA00005081"/>
    </source>
</evidence>
<dbReference type="InterPro" id="IPR007260">
    <property type="entry name" value="NanE"/>
</dbReference>
<dbReference type="PANTHER" id="PTHR36204">
    <property type="entry name" value="N-ACETYLMANNOSAMINE-6-PHOSPHATE 2-EPIMERASE-RELATED"/>
    <property type="match status" value="1"/>
</dbReference>
<dbReference type="Gene3D" id="3.20.20.70">
    <property type="entry name" value="Aldolase class I"/>
    <property type="match status" value="1"/>
</dbReference>
<dbReference type="InterPro" id="IPR013785">
    <property type="entry name" value="Aldolase_TIM"/>
</dbReference>
<dbReference type="SUPFAM" id="SSF51366">
    <property type="entry name" value="Ribulose-phoshate binding barrel"/>
    <property type="match status" value="1"/>
</dbReference>
<dbReference type="PROSITE" id="PS51257">
    <property type="entry name" value="PROKAR_LIPOPROTEIN"/>
    <property type="match status" value="1"/>
</dbReference>
<dbReference type="EMBL" id="WKPJ01000022">
    <property type="protein sequence ID" value="MSA90216.1"/>
    <property type="molecule type" value="Genomic_DNA"/>
</dbReference>
<comment type="pathway">
    <text evidence="3">Amino-sugar metabolism; N-acetylneuraminate degradation; D-fructose 6-phosphate from N-acetylneuraminate: step 3/5.</text>
</comment>
<dbReference type="AlphaFoldDB" id="A0A6N7SAA5"/>
<dbReference type="OrthoDB" id="9781704at2"/>
<reference evidence="10 11" key="1">
    <citation type="journal article" date="2019" name="Nat. Med.">
        <title>A library of human gut bacterial isolates paired with longitudinal multiomics data enables mechanistic microbiome research.</title>
        <authorList>
            <person name="Poyet M."/>
            <person name="Groussin M."/>
            <person name="Gibbons S.M."/>
            <person name="Avila-Pacheco J."/>
            <person name="Jiang X."/>
            <person name="Kearney S.M."/>
            <person name="Perrotta A.R."/>
            <person name="Berdy B."/>
            <person name="Zhao S."/>
            <person name="Lieberman T.D."/>
            <person name="Swanson P.K."/>
            <person name="Smith M."/>
            <person name="Roesemann S."/>
            <person name="Alexander J.E."/>
            <person name="Rich S.A."/>
            <person name="Livny J."/>
            <person name="Vlamakis H."/>
            <person name="Clish C."/>
            <person name="Bullock K."/>
            <person name="Deik A."/>
            <person name="Scott J."/>
            <person name="Pierce K.A."/>
            <person name="Xavier R.J."/>
            <person name="Alm E.J."/>
        </authorList>
    </citation>
    <scope>NUCLEOTIDE SEQUENCE [LARGE SCALE GENOMIC DNA]</scope>
    <source>
        <strain evidence="8 10">BIOML-A4</strain>
        <strain evidence="9 11">BIOML-A5</strain>
    </source>
</reference>
<dbReference type="EMBL" id="WKPI01000024">
    <property type="protein sequence ID" value="MSC33946.1"/>
    <property type="molecule type" value="Genomic_DNA"/>
</dbReference>
<proteinExistence type="inferred from homology"/>
<comment type="caution">
    <text evidence="8">The sequence shown here is derived from an EMBL/GenBank/DDBJ whole genome shotgun (WGS) entry which is preliminary data.</text>
</comment>
<dbReference type="RefSeq" id="WP_154239397.1">
    <property type="nucleotide sequence ID" value="NZ_AP031450.1"/>
</dbReference>
<dbReference type="EC" id="5.1.3.9" evidence="5"/>
<name>A0A6N7SAA5_9FIRM</name>
<evidence type="ECO:0000256" key="4">
    <source>
        <dbReference type="ARBA" id="ARBA00007439"/>
    </source>
</evidence>
<keyword evidence="11" id="KW-1185">Reference proteome</keyword>
<dbReference type="GO" id="GO:0019262">
    <property type="term" value="P:N-acetylneuraminate catabolic process"/>
    <property type="evidence" value="ECO:0007669"/>
    <property type="project" value="UniProtKB-UniPathway"/>
</dbReference>
<dbReference type="GO" id="GO:0047465">
    <property type="term" value="F:N-acylglucosamine-6-phosphate 2-epimerase activity"/>
    <property type="evidence" value="ECO:0007669"/>
    <property type="project" value="UniProtKB-EC"/>
</dbReference>
<gene>
    <name evidence="9" type="ORF">GKD88_12530</name>
    <name evidence="8" type="ORF">GKE08_12860</name>
</gene>
<evidence type="ECO:0000313" key="9">
    <source>
        <dbReference type="EMBL" id="MSC33946.1"/>
    </source>
</evidence>
<organism evidence="8 10">
    <name type="scientific">Holdemania massiliensis</name>
    <dbReference type="NCBI Taxonomy" id="1468449"/>
    <lineage>
        <taxon>Bacteria</taxon>
        <taxon>Bacillati</taxon>
        <taxon>Bacillota</taxon>
        <taxon>Erysipelotrichia</taxon>
        <taxon>Erysipelotrichales</taxon>
        <taxon>Erysipelotrichaceae</taxon>
        <taxon>Holdemania</taxon>
    </lineage>
</organism>
<evidence type="ECO:0000256" key="7">
    <source>
        <dbReference type="ARBA" id="ARBA00023277"/>
    </source>
</evidence>
<evidence type="ECO:0000256" key="2">
    <source>
        <dbReference type="ARBA" id="ARBA00002147"/>
    </source>
</evidence>
<keyword evidence="7" id="KW-0119">Carbohydrate metabolism</keyword>
<comment type="similarity">
    <text evidence="4">Belongs to the NanE family.</text>
</comment>
<dbReference type="InterPro" id="IPR011060">
    <property type="entry name" value="RibuloseP-bd_barrel"/>
</dbReference>
<dbReference type="UniPathway" id="UPA00629">
    <property type="reaction ID" value="UER00682"/>
</dbReference>
<dbReference type="GO" id="GO:0005829">
    <property type="term" value="C:cytosol"/>
    <property type="evidence" value="ECO:0007669"/>
    <property type="project" value="TreeGrafter"/>
</dbReference>
<dbReference type="Pfam" id="PF04131">
    <property type="entry name" value="NanE"/>
    <property type="match status" value="1"/>
</dbReference>
<dbReference type="GO" id="GO:0006053">
    <property type="term" value="P:N-acetylmannosamine catabolic process"/>
    <property type="evidence" value="ECO:0007669"/>
    <property type="project" value="TreeGrafter"/>
</dbReference>
<protein>
    <recommendedName>
        <fullName evidence="5">N-acylglucosamine-6-phosphate 2-epimerase</fullName>
        <ecNumber evidence="5">5.1.3.9</ecNumber>
    </recommendedName>
</protein>
<dbReference type="PANTHER" id="PTHR36204:SF1">
    <property type="entry name" value="N-ACETYLMANNOSAMINE-6-PHOSPHATE 2-EPIMERASE-RELATED"/>
    <property type="match status" value="1"/>
</dbReference>
<dbReference type="Proteomes" id="UP000433575">
    <property type="component" value="Unassembled WGS sequence"/>
</dbReference>
<sequence>MKTCVNACLGQLIVSCQAYEDTPLYGAENMKRMVQSAMLGGAKVVRCCWPQDIRAARSLSPDLIIIGINKVMPQVGDSLDDVFITPTFEKAREVVEAGADLLALDARITKKRGKSELLELLHQIREAFPNIGVMADCAAYEECQICAQSGAVDILSTTLSGLVKPIEGPDTELVRQLKADFTLPVNAEGRIWELKDIDAVVEAGADMITIGTAITRPHLITERFLNHYLQLQDHAE</sequence>
<comment type="function">
    <text evidence="2">Converts N-acetylmannosamine-6-phosphate (ManNAc-6-P) to N-acetylglucosamine-6-phosphate (GlcNAc-6-P).</text>
</comment>
<evidence type="ECO:0000313" key="11">
    <source>
        <dbReference type="Proteomes" id="UP000480929"/>
    </source>
</evidence>
<evidence type="ECO:0000256" key="1">
    <source>
        <dbReference type="ARBA" id="ARBA00000056"/>
    </source>
</evidence>
<evidence type="ECO:0000256" key="5">
    <source>
        <dbReference type="ARBA" id="ARBA00013180"/>
    </source>
</evidence>